<dbReference type="RefSeq" id="WP_301662575.1">
    <property type="nucleotide sequence ID" value="NZ_VCYH01000001.1"/>
</dbReference>
<evidence type="ECO:0000259" key="9">
    <source>
        <dbReference type="Pfam" id="PF13231"/>
    </source>
</evidence>
<keyword evidence="4 10" id="KW-0808">Transferase</keyword>
<keyword evidence="2" id="KW-1003">Cell membrane</keyword>
<comment type="caution">
    <text evidence="10">The sequence shown here is derived from an EMBL/GenBank/DDBJ whole genome shotgun (WGS) entry which is preliminary data.</text>
</comment>
<dbReference type="GO" id="GO:0016740">
    <property type="term" value="F:transferase activity"/>
    <property type="evidence" value="ECO:0007669"/>
    <property type="project" value="UniProtKB-KW"/>
</dbReference>
<organism evidence="10 11">
    <name type="scientific">Methanoculleus frigidifontis</name>
    <dbReference type="NCBI Taxonomy" id="2584085"/>
    <lineage>
        <taxon>Archaea</taxon>
        <taxon>Methanobacteriati</taxon>
        <taxon>Methanobacteriota</taxon>
        <taxon>Stenosarchaea group</taxon>
        <taxon>Methanomicrobia</taxon>
        <taxon>Methanomicrobiales</taxon>
        <taxon>Methanomicrobiaceae</taxon>
        <taxon>Methanoculleus</taxon>
    </lineage>
</organism>
<evidence type="ECO:0000256" key="6">
    <source>
        <dbReference type="ARBA" id="ARBA00022989"/>
    </source>
</evidence>
<feature type="domain" description="Glycosyltransferase RgtA/B/C/D-like" evidence="9">
    <location>
        <begin position="106"/>
        <end position="238"/>
    </location>
</feature>
<evidence type="ECO:0000256" key="1">
    <source>
        <dbReference type="ARBA" id="ARBA00004651"/>
    </source>
</evidence>
<evidence type="ECO:0000256" key="2">
    <source>
        <dbReference type="ARBA" id="ARBA00022475"/>
    </source>
</evidence>
<feature type="transmembrane region" description="Helical" evidence="8">
    <location>
        <begin position="241"/>
        <end position="262"/>
    </location>
</feature>
<dbReference type="InterPro" id="IPR050297">
    <property type="entry name" value="LipidA_mod_glycosyltrf_83"/>
</dbReference>
<feature type="transmembrane region" description="Helical" evidence="8">
    <location>
        <begin position="195"/>
        <end position="221"/>
    </location>
</feature>
<name>A0ABT8M6G9_9EURY</name>
<feature type="transmembrane region" description="Helical" evidence="8">
    <location>
        <begin position="341"/>
        <end position="361"/>
    </location>
</feature>
<sequence length="389" mass="42488">MDTKQGKQAESTVAPASTLCETETIAAANTLPERIVALLRGCVYMRLLTVLTAVGLLLRCYHPGYNPLWPGEGQTLHFAGQSLAGIWASMAGGEFAPPLFSGMENVMLLFGESEFVLRFIPALLGVLTIPIMYFVGATFRDKNTGIIAAALMTFSPFHIFYAQEAWAYAPMLFFFALSLPFYIKALRTDDLGSWVIFGILGSLAFWTHFYAFFPIGLLLLFAAASKIQAVRQNPMTLRNPAIGALAFAIAVTAEPFVVRTAAATTYGMQSLPVISQTLLKVSWYSELVLAFFLILFAVGLWFIWRETRKGAALIAGMIVLPLIVSALLAGSMPMMPHHLICLLPFWFVGIAASNQALVGALGTKKTIYAFIAVIALINIPFYASYYPGF</sequence>
<keyword evidence="6 8" id="KW-1133">Transmembrane helix</keyword>
<keyword evidence="11" id="KW-1185">Reference proteome</keyword>
<evidence type="ECO:0000313" key="11">
    <source>
        <dbReference type="Proteomes" id="UP001168338"/>
    </source>
</evidence>
<keyword evidence="7 8" id="KW-0472">Membrane</keyword>
<feature type="transmembrane region" description="Helical" evidence="8">
    <location>
        <begin position="367"/>
        <end position="386"/>
    </location>
</feature>
<evidence type="ECO:0000256" key="4">
    <source>
        <dbReference type="ARBA" id="ARBA00022679"/>
    </source>
</evidence>
<protein>
    <submittedName>
        <fullName evidence="10">Glycosyl transferase</fullName>
    </submittedName>
</protein>
<dbReference type="Proteomes" id="UP001168338">
    <property type="component" value="Unassembled WGS sequence"/>
</dbReference>
<dbReference type="PANTHER" id="PTHR33908">
    <property type="entry name" value="MANNOSYLTRANSFERASE YKCB-RELATED"/>
    <property type="match status" value="1"/>
</dbReference>
<dbReference type="Pfam" id="PF13231">
    <property type="entry name" value="PMT_2"/>
    <property type="match status" value="1"/>
</dbReference>
<keyword evidence="5 8" id="KW-0812">Transmembrane</keyword>
<reference evidence="10" key="1">
    <citation type="submission" date="2019-05" db="EMBL/GenBank/DDBJ databases">
        <title>Methanoculleus sp. FWC-SCC1, a methanogenic archaeon isolated from deep marine cold seep.</title>
        <authorList>
            <person name="Chen Y.-W."/>
            <person name="Chen S.-C."/>
            <person name="Teng N.-H."/>
            <person name="Lai M.-C."/>
        </authorList>
    </citation>
    <scope>NUCLEOTIDE SEQUENCE</scope>
    <source>
        <strain evidence="10">FWC-SCC1</strain>
    </source>
</reference>
<comment type="subcellular location">
    <subcellularLocation>
        <location evidence="1">Cell membrane</location>
        <topology evidence="1">Multi-pass membrane protein</topology>
    </subcellularLocation>
</comment>
<gene>
    <name evidence="10" type="ORF">FGU65_01220</name>
</gene>
<evidence type="ECO:0000256" key="8">
    <source>
        <dbReference type="SAM" id="Phobius"/>
    </source>
</evidence>
<feature type="transmembrane region" description="Helical" evidence="8">
    <location>
        <begin position="310"/>
        <end position="329"/>
    </location>
</feature>
<keyword evidence="3" id="KW-0328">Glycosyltransferase</keyword>
<evidence type="ECO:0000256" key="3">
    <source>
        <dbReference type="ARBA" id="ARBA00022676"/>
    </source>
</evidence>
<evidence type="ECO:0000313" key="10">
    <source>
        <dbReference type="EMBL" id="MDN7023533.1"/>
    </source>
</evidence>
<evidence type="ECO:0000256" key="7">
    <source>
        <dbReference type="ARBA" id="ARBA00023136"/>
    </source>
</evidence>
<feature type="transmembrane region" description="Helical" evidence="8">
    <location>
        <begin position="115"/>
        <end position="136"/>
    </location>
</feature>
<dbReference type="EMBL" id="VCYH01000001">
    <property type="protein sequence ID" value="MDN7023533.1"/>
    <property type="molecule type" value="Genomic_DNA"/>
</dbReference>
<dbReference type="PANTHER" id="PTHR33908:SF11">
    <property type="entry name" value="MEMBRANE PROTEIN"/>
    <property type="match status" value="1"/>
</dbReference>
<feature type="transmembrane region" description="Helical" evidence="8">
    <location>
        <begin position="43"/>
        <end position="61"/>
    </location>
</feature>
<accession>A0ABT8M6G9</accession>
<feature type="transmembrane region" description="Helical" evidence="8">
    <location>
        <begin position="167"/>
        <end position="183"/>
    </location>
</feature>
<proteinExistence type="predicted"/>
<dbReference type="InterPro" id="IPR038731">
    <property type="entry name" value="RgtA/B/C-like"/>
</dbReference>
<evidence type="ECO:0000256" key="5">
    <source>
        <dbReference type="ARBA" id="ARBA00022692"/>
    </source>
</evidence>
<feature type="transmembrane region" description="Helical" evidence="8">
    <location>
        <begin position="283"/>
        <end position="304"/>
    </location>
</feature>